<dbReference type="InterPro" id="IPR036388">
    <property type="entry name" value="WH-like_DNA-bd_sf"/>
</dbReference>
<dbReference type="EMBL" id="JBEDNY010000006">
    <property type="protein sequence ID" value="MEZ3165087.1"/>
    <property type="molecule type" value="Genomic_DNA"/>
</dbReference>
<dbReference type="Proteomes" id="UP001567572">
    <property type="component" value="Unassembled WGS sequence"/>
</dbReference>
<dbReference type="Pfam" id="PF13404">
    <property type="entry name" value="HTH_AsnC-type"/>
    <property type="match status" value="1"/>
</dbReference>
<evidence type="ECO:0000313" key="3">
    <source>
        <dbReference type="Proteomes" id="UP001567572"/>
    </source>
</evidence>
<feature type="domain" description="HTH asnC-type" evidence="1">
    <location>
        <begin position="10"/>
        <end position="35"/>
    </location>
</feature>
<reference evidence="2 3" key="1">
    <citation type="submission" date="2024-06" db="EMBL/GenBank/DDBJ databases">
        <title>Halorubrum miltondacostae sp. nov., a potential PHA producer isolated from an inland solar saltern in Rio Maior, Portugal.</title>
        <authorList>
            <person name="Albuquerque L."/>
            <person name="Viver T."/>
            <person name="Barroso C."/>
            <person name="Claudino R."/>
            <person name="Galvan M."/>
            <person name="Simoes G."/>
            <person name="Lobo Da Cunha A."/>
            <person name="Egas C."/>
        </authorList>
    </citation>
    <scope>NUCLEOTIDE SEQUENCE [LARGE SCALE GENOMIC DNA]</scope>
    <source>
        <strain evidence="2 3">RMP-11</strain>
    </source>
</reference>
<dbReference type="RefSeq" id="WP_371163131.1">
    <property type="nucleotide sequence ID" value="NZ_JBEDNX010000003.1"/>
</dbReference>
<name>A0ABD5M8E7_9EURY</name>
<dbReference type="AlphaFoldDB" id="A0ABD5M8E7"/>
<comment type="caution">
    <text evidence="2">The sequence shown here is derived from an EMBL/GenBank/DDBJ whole genome shotgun (WGS) entry which is preliminary data.</text>
</comment>
<dbReference type="PANTHER" id="PTHR30154">
    <property type="entry name" value="LEUCINE-RESPONSIVE REGULATORY PROTEIN"/>
    <property type="match status" value="1"/>
</dbReference>
<dbReference type="Gene3D" id="3.30.70.920">
    <property type="match status" value="1"/>
</dbReference>
<evidence type="ECO:0000259" key="1">
    <source>
        <dbReference type="Pfam" id="PF13404"/>
    </source>
</evidence>
<dbReference type="Gene3D" id="1.10.10.10">
    <property type="entry name" value="Winged helix-like DNA-binding domain superfamily/Winged helix DNA-binding domain"/>
    <property type="match status" value="1"/>
</dbReference>
<sequence>MVGSKFENFDDIDSQILRLLSEDPRAPYSDIATTLEEVGYEMSSEGIRYRVSNLMNSTTAFFLLDPDELDWEIVRLMVETSTEEGAKADAFNRIADLPFWHVTRGIGTYDVYAVAMAPTMQEIDQLVTKIDEFDSVVRTDHIVVTEHRSNLADYYRSSSDDDLNE</sequence>
<protein>
    <submittedName>
        <fullName evidence="2">Lrp/AsnC family transcriptional regulator</fullName>
    </submittedName>
</protein>
<organism evidence="2 3">
    <name type="scientific">Halorubrum miltondacostae</name>
    <dbReference type="NCBI Taxonomy" id="3076378"/>
    <lineage>
        <taxon>Archaea</taxon>
        <taxon>Methanobacteriati</taxon>
        <taxon>Methanobacteriota</taxon>
        <taxon>Stenosarchaea group</taxon>
        <taxon>Halobacteria</taxon>
        <taxon>Halobacteriales</taxon>
        <taxon>Haloferacaceae</taxon>
        <taxon>Halorubrum</taxon>
    </lineage>
</organism>
<evidence type="ECO:0000313" key="2">
    <source>
        <dbReference type="EMBL" id="MEZ3165087.1"/>
    </source>
</evidence>
<keyword evidence="3" id="KW-1185">Reference proteome</keyword>
<gene>
    <name evidence="2" type="ORF">ABNG04_14640</name>
</gene>
<proteinExistence type="predicted"/>
<dbReference type="InterPro" id="IPR000485">
    <property type="entry name" value="AsnC-type_HTH_dom"/>
</dbReference>
<accession>A0ABD5M8E7</accession>
<dbReference type="PANTHER" id="PTHR30154:SF34">
    <property type="entry name" value="TRANSCRIPTIONAL REGULATOR AZLB"/>
    <property type="match status" value="1"/>
</dbReference>